<dbReference type="SMART" id="SM00408">
    <property type="entry name" value="IGc2"/>
    <property type="match status" value="2"/>
</dbReference>
<dbReference type="InterPro" id="IPR003598">
    <property type="entry name" value="Ig_sub2"/>
</dbReference>
<reference evidence="4" key="3">
    <citation type="submission" date="2025-09" db="UniProtKB">
        <authorList>
            <consortium name="Ensembl"/>
        </authorList>
    </citation>
    <scope>IDENTIFICATION</scope>
</reference>
<evidence type="ECO:0000313" key="5">
    <source>
        <dbReference type="Proteomes" id="UP000694395"/>
    </source>
</evidence>
<dbReference type="Gene3D" id="2.60.40.10">
    <property type="entry name" value="Immunoglobulins"/>
    <property type="match status" value="2"/>
</dbReference>
<dbReference type="InterPro" id="IPR013783">
    <property type="entry name" value="Ig-like_fold"/>
</dbReference>
<evidence type="ECO:0000256" key="1">
    <source>
        <dbReference type="ARBA" id="ARBA00022737"/>
    </source>
</evidence>
<dbReference type="Ensembl" id="ENSOMYT00000049007.2">
    <property type="protein sequence ID" value="ENSOMYP00000045001.2"/>
    <property type="gene ID" value="ENSOMYG00000020595.2"/>
</dbReference>
<dbReference type="InterPro" id="IPR036179">
    <property type="entry name" value="Ig-like_dom_sf"/>
</dbReference>
<dbReference type="InterPro" id="IPR003599">
    <property type="entry name" value="Ig_sub"/>
</dbReference>
<keyword evidence="1" id="KW-0677">Repeat</keyword>
<dbReference type="PANTHER" id="PTHR47633">
    <property type="entry name" value="IMMUNOGLOBULIN"/>
    <property type="match status" value="1"/>
</dbReference>
<dbReference type="InterPro" id="IPR013098">
    <property type="entry name" value="Ig_I-set"/>
</dbReference>
<dbReference type="Pfam" id="PF18362">
    <property type="entry name" value="THB"/>
    <property type="match status" value="1"/>
</dbReference>
<keyword evidence="2" id="KW-0393">Immunoglobulin domain</keyword>
<dbReference type="Proteomes" id="UP000694395">
    <property type="component" value="Chromosome 22"/>
</dbReference>
<name>A0A8C7R3Z8_ONCMY</name>
<dbReference type="PROSITE" id="PS50835">
    <property type="entry name" value="IG_LIKE"/>
    <property type="match status" value="2"/>
</dbReference>
<evidence type="ECO:0000256" key="2">
    <source>
        <dbReference type="ARBA" id="ARBA00023319"/>
    </source>
</evidence>
<dbReference type="InterPro" id="IPR040849">
    <property type="entry name" value="MyBP-C_THB"/>
</dbReference>
<evidence type="ECO:0000259" key="3">
    <source>
        <dbReference type="PROSITE" id="PS50835"/>
    </source>
</evidence>
<dbReference type="AlphaFoldDB" id="A0A8C7R3Z8"/>
<dbReference type="GeneTree" id="ENSGT01110000267173"/>
<dbReference type="SUPFAM" id="SSF48726">
    <property type="entry name" value="Immunoglobulin"/>
    <property type="match status" value="2"/>
</dbReference>
<feature type="domain" description="Ig-like" evidence="3">
    <location>
        <begin position="112"/>
        <end position="207"/>
    </location>
</feature>
<reference evidence="4" key="2">
    <citation type="submission" date="2025-08" db="UniProtKB">
        <authorList>
            <consortium name="Ensembl"/>
        </authorList>
    </citation>
    <scope>IDENTIFICATION</scope>
</reference>
<accession>A0A8C7R3Z8</accession>
<feature type="domain" description="Ig-like" evidence="3">
    <location>
        <begin position="24"/>
        <end position="95"/>
    </location>
</feature>
<dbReference type="InterPro" id="IPR007110">
    <property type="entry name" value="Ig-like_dom"/>
</dbReference>
<keyword evidence="5" id="KW-1185">Reference proteome</keyword>
<organism evidence="4 5">
    <name type="scientific">Oncorhynchus mykiss</name>
    <name type="common">Rainbow trout</name>
    <name type="synonym">Salmo gairdneri</name>
    <dbReference type="NCBI Taxonomy" id="8022"/>
    <lineage>
        <taxon>Eukaryota</taxon>
        <taxon>Metazoa</taxon>
        <taxon>Chordata</taxon>
        <taxon>Craniata</taxon>
        <taxon>Vertebrata</taxon>
        <taxon>Euteleostomi</taxon>
        <taxon>Actinopterygii</taxon>
        <taxon>Neopterygii</taxon>
        <taxon>Teleostei</taxon>
        <taxon>Protacanthopterygii</taxon>
        <taxon>Salmoniformes</taxon>
        <taxon>Salmonidae</taxon>
        <taxon>Salmoninae</taxon>
        <taxon>Oncorhynchus</taxon>
    </lineage>
</organism>
<dbReference type="FunFam" id="2.60.40.10:FF:000022">
    <property type="entry name" value="Cardiac titin"/>
    <property type="match status" value="2"/>
</dbReference>
<proteinExistence type="predicted"/>
<sequence length="320" mass="35952">MICNEHGLDCFVVALVKTEQTIPPSFTKPLSEIQEILGMLVQMNCEISGSLPITVEWQKDGNRIDVGGKYKLVRQDISMSLEIEQLERADAGTYSWSGQLINLVAIVSLEPPSFVLLPESHTALPNSNMRFKSTFKGTPPFTVKWFKDDTELITGPTYLKNNSSSKIRFADGVASLEVMHVSKNDAGDYLCKATNEAGSEFCKAKVTIKGTCSGPYFYSNHIQTLVESAVVNEGLWTPSKQKSPQEEKDIDIVELLRNVDPKEYEKYARMFGITDYRGLLQAIEQLKREKVEESGRSVNSFNIKLYSIEFNGFSFFSEHN</sequence>
<reference evidence="4" key="1">
    <citation type="submission" date="2020-07" db="EMBL/GenBank/DDBJ databases">
        <title>A long reads based de novo assembly of the rainbow trout Arlee double haploid line genome.</title>
        <authorList>
            <person name="Gao G."/>
            <person name="Palti Y."/>
        </authorList>
    </citation>
    <scope>NUCLEOTIDE SEQUENCE [LARGE SCALE GENOMIC DNA]</scope>
</reference>
<evidence type="ECO:0000313" key="4">
    <source>
        <dbReference type="Ensembl" id="ENSOMYP00000045001.2"/>
    </source>
</evidence>
<dbReference type="PANTHER" id="PTHR47633:SF15">
    <property type="entry name" value="IG-LIKE DOMAIN-CONTAINING PROTEIN"/>
    <property type="match status" value="1"/>
</dbReference>
<dbReference type="CDD" id="cd00096">
    <property type="entry name" value="Ig"/>
    <property type="match status" value="1"/>
</dbReference>
<protein>
    <recommendedName>
        <fullName evidence="3">Ig-like domain-containing protein</fullName>
    </recommendedName>
</protein>
<dbReference type="Pfam" id="PF07679">
    <property type="entry name" value="I-set"/>
    <property type="match status" value="2"/>
</dbReference>
<dbReference type="SMART" id="SM00409">
    <property type="entry name" value="IG"/>
    <property type="match status" value="2"/>
</dbReference>